<organism evidence="1 2">
    <name type="scientific">Fusarium oxysporum NRRL 32931</name>
    <dbReference type="NCBI Taxonomy" id="660029"/>
    <lineage>
        <taxon>Eukaryota</taxon>
        <taxon>Fungi</taxon>
        <taxon>Dikarya</taxon>
        <taxon>Ascomycota</taxon>
        <taxon>Pezizomycotina</taxon>
        <taxon>Sordariomycetes</taxon>
        <taxon>Hypocreomycetidae</taxon>
        <taxon>Hypocreales</taxon>
        <taxon>Nectriaceae</taxon>
        <taxon>Fusarium</taxon>
        <taxon>Fusarium oxysporum species complex</taxon>
    </lineage>
</organism>
<protein>
    <submittedName>
        <fullName evidence="1">Uncharacterized protein</fullName>
    </submittedName>
</protein>
<dbReference type="AlphaFoldDB" id="W9IS63"/>
<reference evidence="1 2" key="1">
    <citation type="submission" date="2011-06" db="EMBL/GenBank/DDBJ databases">
        <title>The Genome Sequence of Fusarium oxysporum FOSC 3-a.</title>
        <authorList>
            <consortium name="The Broad Institute Genome Sequencing Platform"/>
            <person name="Ma L.-J."/>
            <person name="Gale L.R."/>
            <person name="Schwartz D.C."/>
            <person name="Zhou S."/>
            <person name="Corby-Kistler H."/>
            <person name="Young S.K."/>
            <person name="Zeng Q."/>
            <person name="Gargeya S."/>
            <person name="Fitzgerald M."/>
            <person name="Haas B."/>
            <person name="Abouelleil A."/>
            <person name="Alvarado L."/>
            <person name="Arachchi H.M."/>
            <person name="Berlin A."/>
            <person name="Brown A."/>
            <person name="Chapman S.B."/>
            <person name="Chen Z."/>
            <person name="Dunbar C."/>
            <person name="Freedman E."/>
            <person name="Gearin G."/>
            <person name="Gellesch M."/>
            <person name="Goldberg J."/>
            <person name="Griggs A."/>
            <person name="Gujja S."/>
            <person name="Heiman D."/>
            <person name="Howarth C."/>
            <person name="Larson L."/>
            <person name="Lui A."/>
            <person name="MacDonald P.J.P."/>
            <person name="Mehta T."/>
            <person name="Montmayeur A."/>
            <person name="Murphy C."/>
            <person name="Neiman D."/>
            <person name="Pearson M."/>
            <person name="Priest M."/>
            <person name="Roberts A."/>
            <person name="Saif S."/>
            <person name="Shea T."/>
            <person name="Shenoy N."/>
            <person name="Sisk P."/>
            <person name="Stolte C."/>
            <person name="Sykes S."/>
            <person name="Wortman J."/>
            <person name="Nusbaum C."/>
            <person name="Birren B."/>
        </authorList>
    </citation>
    <scope>NUCLEOTIDE SEQUENCE [LARGE SCALE GENOMIC DNA]</scope>
    <source>
        <strain evidence="2">FOSC 3-a</strain>
    </source>
</reference>
<gene>
    <name evidence="1" type="ORF">FOYG_02558</name>
</gene>
<proteinExistence type="predicted"/>
<sequence length="33" mass="3942">MSWADERFSQLTASDIIRRSQPHIERSLKELIQ</sequence>
<name>W9IS63_FUSOX</name>
<dbReference type="EMBL" id="JH717840">
    <property type="protein sequence ID" value="EWY97798.1"/>
    <property type="molecule type" value="Genomic_DNA"/>
</dbReference>
<dbReference type="Proteomes" id="UP000030753">
    <property type="component" value="Unassembled WGS sequence"/>
</dbReference>
<evidence type="ECO:0000313" key="1">
    <source>
        <dbReference type="EMBL" id="EWY97798.1"/>
    </source>
</evidence>
<evidence type="ECO:0000313" key="2">
    <source>
        <dbReference type="Proteomes" id="UP000030753"/>
    </source>
</evidence>
<dbReference type="HOGENOM" id="CLU_3384763_0_0_1"/>
<accession>W9IS63</accession>